<evidence type="ECO:0000259" key="5">
    <source>
        <dbReference type="Pfam" id="PF00150"/>
    </source>
</evidence>
<dbReference type="AlphaFoldDB" id="A0A6J4TE62"/>
<keyword evidence="2 3" id="KW-0326">Glycosidase</keyword>
<keyword evidence="4" id="KW-0732">Signal</keyword>
<dbReference type="EMBL" id="CADCVZ010000057">
    <property type="protein sequence ID" value="CAA9520276.1"/>
    <property type="molecule type" value="Genomic_DNA"/>
</dbReference>
<evidence type="ECO:0000256" key="2">
    <source>
        <dbReference type="ARBA" id="ARBA00023295"/>
    </source>
</evidence>
<dbReference type="InterPro" id="IPR018087">
    <property type="entry name" value="Glyco_hydro_5_CS"/>
</dbReference>
<feature type="signal peptide" evidence="4">
    <location>
        <begin position="1"/>
        <end position="22"/>
    </location>
</feature>
<dbReference type="GO" id="GO:0009251">
    <property type="term" value="P:glucan catabolic process"/>
    <property type="evidence" value="ECO:0007669"/>
    <property type="project" value="TreeGrafter"/>
</dbReference>
<sequence>MRSTAYLGLGAFACAVSLGASLKPLASAQVAQARAPTYYGVNLASGEFGPKKLPGVHGRDYVYPTRAVAEPFKAMGMNTVRVPVLWERLQRQPMGSLEPDEMERLDKAIADLGDFKSVIIDVHNYGRYQGVALDQEGRSGAMLADLWTRLAERYKGNRRVAFGLMNEPHGMDSTEWRRIVDQSVDAIRRTGARNLVLVPGTRWTGGHSWNSGGPKSNAATLSGFVDPGRNFVFEIHQYLDQDSSGTKKECVGGAAGRKRLAGVTRWLREEKAQAILAEFGVPPTAKCLAELDDMLAYLRENGDVWVGWTYWAGGAWWGNYPFSIQPRDGSAKLQSEVLKRHIAGYRNSASR</sequence>
<organism evidence="6">
    <name type="scientific">uncultured Sphingomonas sp</name>
    <dbReference type="NCBI Taxonomy" id="158754"/>
    <lineage>
        <taxon>Bacteria</taxon>
        <taxon>Pseudomonadati</taxon>
        <taxon>Pseudomonadota</taxon>
        <taxon>Alphaproteobacteria</taxon>
        <taxon>Sphingomonadales</taxon>
        <taxon>Sphingomonadaceae</taxon>
        <taxon>Sphingomonas</taxon>
        <taxon>environmental samples</taxon>
    </lineage>
</organism>
<feature type="domain" description="Glycoside hydrolase family 5" evidence="5">
    <location>
        <begin position="55"/>
        <end position="312"/>
    </location>
</feature>
<evidence type="ECO:0000313" key="6">
    <source>
        <dbReference type="EMBL" id="CAA9520276.1"/>
    </source>
</evidence>
<gene>
    <name evidence="6" type="ORF">AVDCRST_MAG09-2003</name>
</gene>
<dbReference type="PANTHER" id="PTHR34142:SF1">
    <property type="entry name" value="GLYCOSIDE HYDROLASE FAMILY 5 DOMAIN-CONTAINING PROTEIN"/>
    <property type="match status" value="1"/>
</dbReference>
<keyword evidence="1 3" id="KW-0378">Hydrolase</keyword>
<dbReference type="Gene3D" id="3.20.20.80">
    <property type="entry name" value="Glycosidases"/>
    <property type="match status" value="1"/>
</dbReference>
<dbReference type="PROSITE" id="PS00659">
    <property type="entry name" value="GLYCOSYL_HYDROL_F5"/>
    <property type="match status" value="1"/>
</dbReference>
<dbReference type="InterPro" id="IPR017853">
    <property type="entry name" value="GH"/>
</dbReference>
<protein>
    <submittedName>
        <fullName evidence="6">GH5_5 / GH5 / GH5_39 / GH5_25</fullName>
    </submittedName>
</protein>
<evidence type="ECO:0000256" key="1">
    <source>
        <dbReference type="ARBA" id="ARBA00022801"/>
    </source>
</evidence>
<dbReference type="InterPro" id="IPR001547">
    <property type="entry name" value="Glyco_hydro_5"/>
</dbReference>
<feature type="chain" id="PRO_5026723698" evidence="4">
    <location>
        <begin position="23"/>
        <end position="351"/>
    </location>
</feature>
<name>A0A6J4TE62_9SPHN</name>
<accession>A0A6J4TE62</accession>
<comment type="similarity">
    <text evidence="3">Belongs to the glycosyl hydrolase 5 (cellulase A) family.</text>
</comment>
<evidence type="ECO:0000256" key="4">
    <source>
        <dbReference type="SAM" id="SignalP"/>
    </source>
</evidence>
<evidence type="ECO:0000256" key="3">
    <source>
        <dbReference type="RuleBase" id="RU361153"/>
    </source>
</evidence>
<dbReference type="PANTHER" id="PTHR34142">
    <property type="entry name" value="ENDO-BETA-1,4-GLUCANASE A"/>
    <property type="match status" value="1"/>
</dbReference>
<dbReference type="GO" id="GO:0004553">
    <property type="term" value="F:hydrolase activity, hydrolyzing O-glycosyl compounds"/>
    <property type="evidence" value="ECO:0007669"/>
    <property type="project" value="InterPro"/>
</dbReference>
<dbReference type="Pfam" id="PF00150">
    <property type="entry name" value="Cellulase"/>
    <property type="match status" value="1"/>
</dbReference>
<proteinExistence type="inferred from homology"/>
<reference evidence="6" key="1">
    <citation type="submission" date="2020-02" db="EMBL/GenBank/DDBJ databases">
        <authorList>
            <person name="Meier V. D."/>
        </authorList>
    </citation>
    <scope>NUCLEOTIDE SEQUENCE</scope>
    <source>
        <strain evidence="6">AVDCRST_MAG09</strain>
    </source>
</reference>
<dbReference type="SUPFAM" id="SSF51445">
    <property type="entry name" value="(Trans)glycosidases"/>
    <property type="match status" value="1"/>
</dbReference>